<name>A0A4Q2ST81_9ACTN</name>
<dbReference type="OrthoDB" id="4592155at2"/>
<dbReference type="EMBL" id="SDWV01000014">
    <property type="protein sequence ID" value="RYC07409.1"/>
    <property type="molecule type" value="Genomic_DNA"/>
</dbReference>
<dbReference type="InterPro" id="IPR017853">
    <property type="entry name" value="GH"/>
</dbReference>
<accession>A0A4Q2ST81</accession>
<keyword evidence="2" id="KW-0326">Glycosidase</keyword>
<dbReference type="Pfam" id="PF16116">
    <property type="entry name" value="DUF4832"/>
    <property type="match status" value="1"/>
</dbReference>
<evidence type="ECO:0000256" key="2">
    <source>
        <dbReference type="ARBA" id="ARBA00023295"/>
    </source>
</evidence>
<reference evidence="5 6" key="1">
    <citation type="submission" date="2019-01" db="EMBL/GenBank/DDBJ databases">
        <title>Novel species of Nocardioides.</title>
        <authorList>
            <person name="Liu Q."/>
            <person name="X Y.-H."/>
        </authorList>
    </citation>
    <scope>NUCLEOTIDE SEQUENCE [LARGE SCALE GENOMIC DNA]</scope>
    <source>
        <strain evidence="5 6">HLT2-9</strain>
    </source>
</reference>
<organism evidence="5 6">
    <name type="scientific">Nocardioides zhouii</name>
    <dbReference type="NCBI Taxonomy" id="1168729"/>
    <lineage>
        <taxon>Bacteria</taxon>
        <taxon>Bacillati</taxon>
        <taxon>Actinomycetota</taxon>
        <taxon>Actinomycetes</taxon>
        <taxon>Propionibacteriales</taxon>
        <taxon>Nocardioidaceae</taxon>
        <taxon>Nocardioides</taxon>
    </lineage>
</organism>
<feature type="domain" description="DUF4832" evidence="4">
    <location>
        <begin position="294"/>
        <end position="425"/>
    </location>
</feature>
<dbReference type="GO" id="GO:0004565">
    <property type="term" value="F:beta-galactosidase activity"/>
    <property type="evidence" value="ECO:0007669"/>
    <property type="project" value="InterPro"/>
</dbReference>
<evidence type="ECO:0000256" key="1">
    <source>
        <dbReference type="ARBA" id="ARBA00022801"/>
    </source>
</evidence>
<dbReference type="RefSeq" id="WP_129427502.1">
    <property type="nucleotide sequence ID" value="NZ_SDWV01000014.1"/>
</dbReference>
<proteinExistence type="predicted"/>
<dbReference type="Gene3D" id="3.20.20.80">
    <property type="entry name" value="Glycosidases"/>
    <property type="match status" value="1"/>
</dbReference>
<protein>
    <submittedName>
        <fullName evidence="5">DUF4832 domain-containing protein</fullName>
    </submittedName>
</protein>
<gene>
    <name evidence="5" type="ORF">EUA94_13980</name>
</gene>
<keyword evidence="1" id="KW-0378">Hydrolase</keyword>
<keyword evidence="6" id="KW-1185">Reference proteome</keyword>
<dbReference type="GO" id="GO:0005975">
    <property type="term" value="P:carbohydrate metabolic process"/>
    <property type="evidence" value="ECO:0007669"/>
    <property type="project" value="InterPro"/>
</dbReference>
<dbReference type="InterPro" id="IPR013529">
    <property type="entry name" value="Glyco_hydro_42_N"/>
</dbReference>
<evidence type="ECO:0000259" key="4">
    <source>
        <dbReference type="Pfam" id="PF16116"/>
    </source>
</evidence>
<dbReference type="Pfam" id="PF02449">
    <property type="entry name" value="Glyco_hydro_42"/>
    <property type="match status" value="1"/>
</dbReference>
<dbReference type="SUPFAM" id="SSF51445">
    <property type="entry name" value="(Trans)glycosidases"/>
    <property type="match status" value="1"/>
</dbReference>
<sequence>MRARGLGRTTSLTRAVVALVGIAGLTAALVATPSTAQTGPGKRSERTYALAALPAGADLPNPLRGQYRWLGAEPTPSTVTSNDVYYRDQVYWGRIEPADGQWDFTWLDAGLAEAGERGGKFGFRVMAYCPGCWMNYRADRPAVTPPFVPRQPGTDIPDWNSTGFQGQWRELMAELGRRYGDDPRLGYVDVGGYGSYGEWHVDAGERVSDANGLAIVDAVASAFPNKHLLINTMTPVEFTLKALAAHPQLGMRTDGLGCPDMYSMLAVDERLQSFWRTRPFFSEWCTQADPVLGAKQVRQFHVSTLSSGNMPWTHDALTPHQRSAYATALATAGYRIRLRSLTLPRSIAAGDRITVRTAWVNQGSAPTYDRWDVRLTFARSGRTVSAALGQQLDGLVASSRRTTKVSVPRLSPGRYDVLVSVVDPTGYSQPMHLANAGRTASGAYRVGSVRVR</sequence>
<evidence type="ECO:0000313" key="6">
    <source>
        <dbReference type="Proteomes" id="UP000291101"/>
    </source>
</evidence>
<dbReference type="AlphaFoldDB" id="A0A4Q2ST81"/>
<dbReference type="Proteomes" id="UP000291101">
    <property type="component" value="Unassembled WGS sequence"/>
</dbReference>
<dbReference type="GO" id="GO:0009341">
    <property type="term" value="C:beta-galactosidase complex"/>
    <property type="evidence" value="ECO:0007669"/>
    <property type="project" value="InterPro"/>
</dbReference>
<dbReference type="InterPro" id="IPR032267">
    <property type="entry name" value="DUF4832"/>
</dbReference>
<comment type="caution">
    <text evidence="5">The sequence shown here is derived from an EMBL/GenBank/DDBJ whole genome shotgun (WGS) entry which is preliminary data.</text>
</comment>
<feature type="domain" description="Glycoside hydrolase family 42 N-terminal" evidence="3">
    <location>
        <begin position="91"/>
        <end position="188"/>
    </location>
</feature>
<evidence type="ECO:0000313" key="5">
    <source>
        <dbReference type="EMBL" id="RYC07409.1"/>
    </source>
</evidence>
<evidence type="ECO:0000259" key="3">
    <source>
        <dbReference type="Pfam" id="PF02449"/>
    </source>
</evidence>